<proteinExistence type="predicted"/>
<gene>
    <name evidence="5" type="ORF">B0I18_106198</name>
</gene>
<dbReference type="SUPFAM" id="SSF51215">
    <property type="entry name" value="Regulatory protein AraC"/>
    <property type="match status" value="1"/>
</dbReference>
<dbReference type="InterPro" id="IPR037923">
    <property type="entry name" value="HTH-like"/>
</dbReference>
<sequence>MKRPAILLHKDELGPVGLDLQPISSLNTMQHIPHRDDHYMFVLLQAGSFAWEVDFNRIVLRQPSVCFIAPGQVHHYLDFKRAKGWFVFIDSPLISSQCRNILDSCLHICQSAGIDKGDTLFTLVPALDEVLNGPALALKKSLAGSLSDTLAALVASKLVQAQHTTNLVGGQKYHTFVHFKQMINTRYREMKQVKAYAAALHITPLYLNEVVKEITGFPASYWIHQEVLLEAKRMLCYTAMDVKQIAYDLGYEDHAYFSRFFKRHAGMTALAFRDTKPLFVQS</sequence>
<evidence type="ECO:0000313" key="5">
    <source>
        <dbReference type="EMBL" id="PSK91186.1"/>
    </source>
</evidence>
<organism evidence="5 6">
    <name type="scientific">Taibaiella chishuiensis</name>
    <dbReference type="NCBI Taxonomy" id="1434707"/>
    <lineage>
        <taxon>Bacteria</taxon>
        <taxon>Pseudomonadati</taxon>
        <taxon>Bacteroidota</taxon>
        <taxon>Chitinophagia</taxon>
        <taxon>Chitinophagales</taxon>
        <taxon>Chitinophagaceae</taxon>
        <taxon>Taibaiella</taxon>
    </lineage>
</organism>
<comment type="caution">
    <text evidence="5">The sequence shown here is derived from an EMBL/GenBank/DDBJ whole genome shotgun (WGS) entry which is preliminary data.</text>
</comment>
<dbReference type="GO" id="GO:0043565">
    <property type="term" value="F:sequence-specific DNA binding"/>
    <property type="evidence" value="ECO:0007669"/>
    <property type="project" value="InterPro"/>
</dbReference>
<keyword evidence="6" id="KW-1185">Reference proteome</keyword>
<keyword evidence="1" id="KW-0805">Transcription regulation</keyword>
<keyword evidence="2" id="KW-0238">DNA-binding</keyword>
<evidence type="ECO:0000256" key="1">
    <source>
        <dbReference type="ARBA" id="ARBA00023015"/>
    </source>
</evidence>
<evidence type="ECO:0000256" key="2">
    <source>
        <dbReference type="ARBA" id="ARBA00023125"/>
    </source>
</evidence>
<dbReference type="PANTHER" id="PTHR43280:SF32">
    <property type="entry name" value="TRANSCRIPTIONAL REGULATORY PROTEIN"/>
    <property type="match status" value="1"/>
</dbReference>
<keyword evidence="3" id="KW-0804">Transcription</keyword>
<dbReference type="Pfam" id="PF12833">
    <property type="entry name" value="HTH_18"/>
    <property type="match status" value="1"/>
</dbReference>
<dbReference type="SMART" id="SM00342">
    <property type="entry name" value="HTH_ARAC"/>
    <property type="match status" value="1"/>
</dbReference>
<evidence type="ECO:0000256" key="3">
    <source>
        <dbReference type="ARBA" id="ARBA00023163"/>
    </source>
</evidence>
<dbReference type="AlphaFoldDB" id="A0A2P8D1Y8"/>
<dbReference type="SUPFAM" id="SSF46689">
    <property type="entry name" value="Homeodomain-like"/>
    <property type="match status" value="1"/>
</dbReference>
<evidence type="ECO:0000313" key="6">
    <source>
        <dbReference type="Proteomes" id="UP000240572"/>
    </source>
</evidence>
<name>A0A2P8D1Y8_9BACT</name>
<evidence type="ECO:0000259" key="4">
    <source>
        <dbReference type="PROSITE" id="PS01124"/>
    </source>
</evidence>
<dbReference type="PROSITE" id="PS01124">
    <property type="entry name" value="HTH_ARAC_FAMILY_2"/>
    <property type="match status" value="1"/>
</dbReference>
<dbReference type="GO" id="GO:0003700">
    <property type="term" value="F:DNA-binding transcription factor activity"/>
    <property type="evidence" value="ECO:0007669"/>
    <property type="project" value="InterPro"/>
</dbReference>
<dbReference type="EMBL" id="PYGD01000006">
    <property type="protein sequence ID" value="PSK91186.1"/>
    <property type="molecule type" value="Genomic_DNA"/>
</dbReference>
<dbReference type="Proteomes" id="UP000240572">
    <property type="component" value="Unassembled WGS sequence"/>
</dbReference>
<feature type="domain" description="HTH araC/xylS-type" evidence="4">
    <location>
        <begin position="177"/>
        <end position="275"/>
    </location>
</feature>
<protein>
    <submittedName>
        <fullName evidence="5">AraC family transcriptional regulator</fullName>
    </submittedName>
</protein>
<dbReference type="InterPro" id="IPR018060">
    <property type="entry name" value="HTH_AraC"/>
</dbReference>
<dbReference type="InterPro" id="IPR009057">
    <property type="entry name" value="Homeodomain-like_sf"/>
</dbReference>
<reference evidence="5 6" key="1">
    <citation type="submission" date="2018-03" db="EMBL/GenBank/DDBJ databases">
        <title>Genomic Encyclopedia of Type Strains, Phase III (KMG-III): the genomes of soil and plant-associated and newly described type strains.</title>
        <authorList>
            <person name="Whitman W."/>
        </authorList>
    </citation>
    <scope>NUCLEOTIDE SEQUENCE [LARGE SCALE GENOMIC DNA]</scope>
    <source>
        <strain evidence="5 6">CGMCC 1.12700</strain>
    </source>
</reference>
<accession>A0A2P8D1Y8</accession>
<dbReference type="PANTHER" id="PTHR43280">
    <property type="entry name" value="ARAC-FAMILY TRANSCRIPTIONAL REGULATOR"/>
    <property type="match status" value="1"/>
</dbReference>
<dbReference type="Gene3D" id="1.10.10.60">
    <property type="entry name" value="Homeodomain-like"/>
    <property type="match status" value="1"/>
</dbReference>
<dbReference type="OrthoDB" id="1096411at2"/>
<dbReference type="RefSeq" id="WP_106523784.1">
    <property type="nucleotide sequence ID" value="NZ_PYGD01000006.1"/>
</dbReference>